<dbReference type="Pfam" id="PF00080">
    <property type="entry name" value="Sod_Cu"/>
    <property type="match status" value="1"/>
</dbReference>
<dbReference type="InterPro" id="IPR001424">
    <property type="entry name" value="SOD_Cu_Zn_dom"/>
</dbReference>
<feature type="chain" id="PRO_5043937107" description="Superoxide dismutase [Cu-Zn]" evidence="3">
    <location>
        <begin position="21"/>
        <end position="171"/>
    </location>
</feature>
<organism evidence="5 6">
    <name type="scientific">Photobacterium kishitanii</name>
    <dbReference type="NCBI Taxonomy" id="318456"/>
    <lineage>
        <taxon>Bacteria</taxon>
        <taxon>Pseudomonadati</taxon>
        <taxon>Pseudomonadota</taxon>
        <taxon>Gammaproteobacteria</taxon>
        <taxon>Vibrionales</taxon>
        <taxon>Vibrionaceae</taxon>
        <taxon>Photobacterium</taxon>
    </lineage>
</organism>
<proteinExistence type="inferred from homology"/>
<comment type="cofactor">
    <cofactor evidence="2">
        <name>Cu cation</name>
        <dbReference type="ChEBI" id="CHEBI:23378"/>
    </cofactor>
    <text evidence="2">Binds 1 copper ion per subunit.</text>
</comment>
<dbReference type="Proteomes" id="UP000240728">
    <property type="component" value="Unassembled WGS sequence"/>
</dbReference>
<comment type="caution">
    <text evidence="5">The sequence shown here is derived from an EMBL/GenBank/DDBJ whole genome shotgun (WGS) entry which is preliminary data.</text>
</comment>
<keyword evidence="2" id="KW-0862">Zinc</keyword>
<name>A0AAX0Z087_9GAMM</name>
<evidence type="ECO:0000256" key="1">
    <source>
        <dbReference type="ARBA" id="ARBA00010457"/>
    </source>
</evidence>
<comment type="function">
    <text evidence="2">Destroys radicals which are normally produced within the cells and which are toxic to biological systems.</text>
</comment>
<reference evidence="5 6" key="1">
    <citation type="submission" date="2018-01" db="EMBL/GenBank/DDBJ databases">
        <title>Whole genome sequencing of Histamine producing bacteria.</title>
        <authorList>
            <person name="Butler K."/>
        </authorList>
    </citation>
    <scope>NUCLEOTIDE SEQUENCE [LARGE SCALE GENOMIC DNA]</scope>
    <source>
        <strain evidence="5 6">A1-4</strain>
    </source>
</reference>
<dbReference type="GO" id="GO:0005507">
    <property type="term" value="F:copper ion binding"/>
    <property type="evidence" value="ECO:0007669"/>
    <property type="project" value="InterPro"/>
</dbReference>
<dbReference type="InterPro" id="IPR036423">
    <property type="entry name" value="SOD-like_Cu/Zn_dom_sf"/>
</dbReference>
<sequence>MNMKKILFSVLILASASASAADLSVKMTDLNSGAMVGTISAQQTKYGVVFTPHLAGLPAGLHGFHVHVNPSCGTTEKMGKPVLGGAAGGHYDPMKTNKHGYPWNDDNHLGDLPPLYVDMKGNVEQPVLAPRLKLSDLKGRALMIHAGGDNHSDHPSPLGGGGARLVCGVVK</sequence>
<dbReference type="PROSITE" id="PS00087">
    <property type="entry name" value="SOD_CU_ZN_1"/>
    <property type="match status" value="1"/>
</dbReference>
<protein>
    <recommendedName>
        <fullName evidence="2">Superoxide dismutase [Cu-Zn]</fullName>
        <ecNumber evidence="2">1.15.1.1</ecNumber>
    </recommendedName>
</protein>
<dbReference type="SUPFAM" id="SSF49329">
    <property type="entry name" value="Cu,Zn superoxide dismutase-like"/>
    <property type="match status" value="1"/>
</dbReference>
<dbReference type="EMBL" id="PYOZ01000002">
    <property type="protein sequence ID" value="PSX46286.1"/>
    <property type="molecule type" value="Genomic_DNA"/>
</dbReference>
<evidence type="ECO:0000256" key="2">
    <source>
        <dbReference type="RuleBase" id="RU000393"/>
    </source>
</evidence>
<dbReference type="EC" id="1.15.1.1" evidence="2"/>
<keyword evidence="6" id="KW-1185">Reference proteome</keyword>
<dbReference type="PANTHER" id="PTHR10003">
    <property type="entry name" value="SUPEROXIDE DISMUTASE CU-ZN -RELATED"/>
    <property type="match status" value="1"/>
</dbReference>
<keyword evidence="2" id="KW-0560">Oxidoreductase</keyword>
<dbReference type="CDD" id="cd00305">
    <property type="entry name" value="Cu-Zn_Superoxide_Dismutase"/>
    <property type="match status" value="1"/>
</dbReference>
<comment type="cofactor">
    <cofactor evidence="2">
        <name>Zn(2+)</name>
        <dbReference type="ChEBI" id="CHEBI:29105"/>
    </cofactor>
    <text evidence="2">Binds 1 zinc ion per subunit.</text>
</comment>
<comment type="catalytic activity">
    <reaction evidence="2">
        <text>2 superoxide + 2 H(+) = H2O2 + O2</text>
        <dbReference type="Rhea" id="RHEA:20696"/>
        <dbReference type="ChEBI" id="CHEBI:15378"/>
        <dbReference type="ChEBI" id="CHEBI:15379"/>
        <dbReference type="ChEBI" id="CHEBI:16240"/>
        <dbReference type="ChEBI" id="CHEBI:18421"/>
        <dbReference type="EC" id="1.15.1.1"/>
    </reaction>
</comment>
<dbReference type="Gene3D" id="2.60.40.200">
    <property type="entry name" value="Superoxide dismutase, copper/zinc binding domain"/>
    <property type="match status" value="1"/>
</dbReference>
<keyword evidence="2" id="KW-0186">Copper</keyword>
<evidence type="ECO:0000259" key="4">
    <source>
        <dbReference type="Pfam" id="PF00080"/>
    </source>
</evidence>
<evidence type="ECO:0000313" key="6">
    <source>
        <dbReference type="Proteomes" id="UP000240728"/>
    </source>
</evidence>
<evidence type="ECO:0000313" key="5">
    <source>
        <dbReference type="EMBL" id="PSX46286.1"/>
    </source>
</evidence>
<dbReference type="InterPro" id="IPR018152">
    <property type="entry name" value="SOD_Cu/Zn_BS"/>
</dbReference>
<gene>
    <name evidence="5" type="ORF">C0W53_04960</name>
</gene>
<accession>A0AAX0Z087</accession>
<dbReference type="AlphaFoldDB" id="A0AAX0Z087"/>
<dbReference type="GO" id="GO:0004784">
    <property type="term" value="F:superoxide dismutase activity"/>
    <property type="evidence" value="ECO:0007669"/>
    <property type="project" value="UniProtKB-EC"/>
</dbReference>
<feature type="domain" description="Superoxide dismutase copper/zinc binding" evidence="4">
    <location>
        <begin position="36"/>
        <end position="170"/>
    </location>
</feature>
<evidence type="ECO:0000256" key="3">
    <source>
        <dbReference type="SAM" id="SignalP"/>
    </source>
</evidence>
<dbReference type="PROSITE" id="PS00332">
    <property type="entry name" value="SOD_CU_ZN_2"/>
    <property type="match status" value="1"/>
</dbReference>
<keyword evidence="3" id="KW-0732">Signal</keyword>
<dbReference type="InterPro" id="IPR024134">
    <property type="entry name" value="SOD_Cu/Zn_/chaperone"/>
</dbReference>
<keyword evidence="2" id="KW-0479">Metal-binding</keyword>
<comment type="similarity">
    <text evidence="1 2">Belongs to the Cu-Zn superoxide dismutase family.</text>
</comment>
<feature type="signal peptide" evidence="3">
    <location>
        <begin position="1"/>
        <end position="20"/>
    </location>
</feature>